<keyword evidence="9" id="KW-1185">Reference proteome</keyword>
<evidence type="ECO:0000313" key="2">
    <source>
        <dbReference type="EMBL" id="CAF3393882.1"/>
    </source>
</evidence>
<evidence type="ECO:0000313" key="8">
    <source>
        <dbReference type="EMBL" id="CAF4878853.1"/>
    </source>
</evidence>
<name>A0A820HPA6_9BILA</name>
<dbReference type="EMBL" id="CAJNYV010001694">
    <property type="protein sequence ID" value="CAF3433633.1"/>
    <property type="molecule type" value="Genomic_DNA"/>
</dbReference>
<organism evidence="5 9">
    <name type="scientific">Rotaria socialis</name>
    <dbReference type="NCBI Taxonomy" id="392032"/>
    <lineage>
        <taxon>Eukaryota</taxon>
        <taxon>Metazoa</taxon>
        <taxon>Spiralia</taxon>
        <taxon>Gnathifera</taxon>
        <taxon>Rotifera</taxon>
        <taxon>Eurotatoria</taxon>
        <taxon>Bdelloidea</taxon>
        <taxon>Philodinida</taxon>
        <taxon>Philodinidae</taxon>
        <taxon>Rotaria</taxon>
    </lineage>
</organism>
<reference evidence="5" key="1">
    <citation type="submission" date="2021-02" db="EMBL/GenBank/DDBJ databases">
        <authorList>
            <person name="Nowell W R."/>
        </authorList>
    </citation>
    <scope>NUCLEOTIDE SEQUENCE</scope>
</reference>
<evidence type="ECO:0000313" key="6">
    <source>
        <dbReference type="EMBL" id="CAF4524138.1"/>
    </source>
</evidence>
<gene>
    <name evidence="4" type="ORF">FME351_LOCUS21665</name>
    <name evidence="2" type="ORF">GRG538_LOCUS9376</name>
    <name evidence="3" type="ORF">KIK155_LOCUS11037</name>
    <name evidence="7" type="ORF">QYT958_LOCUS14005</name>
    <name evidence="1" type="ORF">TIS948_LOCUS4997</name>
    <name evidence="8" type="ORF">TOA249_LOCUS29096</name>
    <name evidence="6" type="ORF">TSG867_LOCUS22788</name>
    <name evidence="5" type="ORF">UJA718_LOCUS12366</name>
</gene>
<dbReference type="EMBL" id="CAJOBS010004313">
    <property type="protein sequence ID" value="CAF4878853.1"/>
    <property type="molecule type" value="Genomic_DNA"/>
</dbReference>
<dbReference type="Proteomes" id="UP000663865">
    <property type="component" value="Unassembled WGS sequence"/>
</dbReference>
<dbReference type="Proteomes" id="UP000663825">
    <property type="component" value="Unassembled WGS sequence"/>
</dbReference>
<evidence type="ECO:0000313" key="5">
    <source>
        <dbReference type="EMBL" id="CAF4296668.1"/>
    </source>
</evidence>
<dbReference type="EMBL" id="CAJNYT010001081">
    <property type="protein sequence ID" value="CAF3393882.1"/>
    <property type="molecule type" value="Genomic_DNA"/>
</dbReference>
<dbReference type="Proteomes" id="UP000663862">
    <property type="component" value="Unassembled WGS sequence"/>
</dbReference>
<sequence>MIFNSIGSSYDASSLKPSDCFSKVDTETSLFNVGEDFQALVSIAVDSSYFFVQNTLCTCDLEKCAQTMNDHYSTADPPSIL</sequence>
<dbReference type="EMBL" id="CAJOBP010001597">
    <property type="protein sequence ID" value="CAF4296668.1"/>
    <property type="molecule type" value="Genomic_DNA"/>
</dbReference>
<proteinExistence type="predicted"/>
<accession>A0A820HPA6</accession>
<dbReference type="EMBL" id="CAJOBQ010001894">
    <property type="protein sequence ID" value="CAF4524138.1"/>
    <property type="molecule type" value="Genomic_DNA"/>
</dbReference>
<evidence type="ECO:0000313" key="9">
    <source>
        <dbReference type="Proteomes" id="UP000663873"/>
    </source>
</evidence>
<dbReference type="Proteomes" id="UP000663848">
    <property type="component" value="Unassembled WGS sequence"/>
</dbReference>
<dbReference type="Proteomes" id="UP000663872">
    <property type="component" value="Unassembled WGS sequence"/>
</dbReference>
<dbReference type="EMBL" id="CAJOBR010001838">
    <property type="protein sequence ID" value="CAF4639047.1"/>
    <property type="molecule type" value="Genomic_DNA"/>
</dbReference>
<dbReference type="Proteomes" id="UP000663869">
    <property type="component" value="Unassembled WGS sequence"/>
</dbReference>
<dbReference type="EMBL" id="CAJNXB010000571">
    <property type="protein sequence ID" value="CAF3069197.1"/>
    <property type="molecule type" value="Genomic_DNA"/>
</dbReference>
<protein>
    <submittedName>
        <fullName evidence="5">Uncharacterized protein</fullName>
    </submittedName>
</protein>
<dbReference type="Proteomes" id="UP000663873">
    <property type="component" value="Unassembled WGS sequence"/>
</dbReference>
<dbReference type="OrthoDB" id="341421at2759"/>
<evidence type="ECO:0000313" key="1">
    <source>
        <dbReference type="EMBL" id="CAF3069197.1"/>
    </source>
</evidence>
<dbReference type="AlphaFoldDB" id="A0A820HPA6"/>
<comment type="caution">
    <text evidence="5">The sequence shown here is derived from an EMBL/GenBank/DDBJ whole genome shotgun (WGS) entry which is preliminary data.</text>
</comment>
<evidence type="ECO:0000313" key="7">
    <source>
        <dbReference type="EMBL" id="CAF4639047.1"/>
    </source>
</evidence>
<dbReference type="EMBL" id="CAJNYU010002713">
    <property type="protein sequence ID" value="CAF3595267.1"/>
    <property type="molecule type" value="Genomic_DNA"/>
</dbReference>
<evidence type="ECO:0000313" key="4">
    <source>
        <dbReference type="EMBL" id="CAF3595267.1"/>
    </source>
</evidence>
<dbReference type="Proteomes" id="UP000663838">
    <property type="component" value="Unassembled WGS sequence"/>
</dbReference>
<evidence type="ECO:0000313" key="3">
    <source>
        <dbReference type="EMBL" id="CAF3433633.1"/>
    </source>
</evidence>